<keyword evidence="2" id="KW-1185">Reference proteome</keyword>
<dbReference type="GO" id="GO:0016887">
    <property type="term" value="F:ATP hydrolysis activity"/>
    <property type="evidence" value="ECO:0007669"/>
    <property type="project" value="InterPro"/>
</dbReference>
<evidence type="ECO:0000313" key="2">
    <source>
        <dbReference type="Proteomes" id="UP000327044"/>
    </source>
</evidence>
<comment type="caution">
    <text evidence="1">The sequence shown here is derived from an EMBL/GenBank/DDBJ whole genome shotgun (WGS) entry which is preliminary data.</text>
</comment>
<dbReference type="GO" id="GO:0005737">
    <property type="term" value="C:cytoplasm"/>
    <property type="evidence" value="ECO:0007669"/>
    <property type="project" value="UniProtKB-ARBA"/>
</dbReference>
<gene>
    <name evidence="1" type="ORF">PPYR_05065</name>
</gene>
<dbReference type="Proteomes" id="UP000327044">
    <property type="component" value="Unassembled WGS sequence"/>
</dbReference>
<accession>A0A5N4AZW1</accession>
<evidence type="ECO:0000313" key="1">
    <source>
        <dbReference type="EMBL" id="KAB0802879.1"/>
    </source>
</evidence>
<organism evidence="1 2">
    <name type="scientific">Photinus pyralis</name>
    <name type="common">Common eastern firefly</name>
    <name type="synonym">Lampyris pyralis</name>
    <dbReference type="NCBI Taxonomy" id="7054"/>
    <lineage>
        <taxon>Eukaryota</taxon>
        <taxon>Metazoa</taxon>
        <taxon>Ecdysozoa</taxon>
        <taxon>Arthropoda</taxon>
        <taxon>Hexapoda</taxon>
        <taxon>Insecta</taxon>
        <taxon>Pterygota</taxon>
        <taxon>Neoptera</taxon>
        <taxon>Endopterygota</taxon>
        <taxon>Coleoptera</taxon>
        <taxon>Polyphaga</taxon>
        <taxon>Elateriformia</taxon>
        <taxon>Elateroidea</taxon>
        <taxon>Lampyridae</taxon>
        <taxon>Lampyrinae</taxon>
        <taxon>Photinus</taxon>
    </lineage>
</organism>
<dbReference type="EMBL" id="VVIM01000002">
    <property type="protein sequence ID" value="KAB0802879.1"/>
    <property type="molecule type" value="Genomic_DNA"/>
</dbReference>
<protein>
    <submittedName>
        <fullName evidence="1">Uncharacterized protein</fullName>
    </submittedName>
</protein>
<dbReference type="AlphaFoldDB" id="A0A5N4AZW1"/>
<dbReference type="PANTHER" id="PTHR10760:SF2">
    <property type="entry name" value="LD13476P-RELATED"/>
    <property type="match status" value="1"/>
</dbReference>
<proteinExistence type="predicted"/>
<dbReference type="GO" id="GO:0005524">
    <property type="term" value="F:ATP binding"/>
    <property type="evidence" value="ECO:0007669"/>
    <property type="project" value="InterPro"/>
</dbReference>
<dbReference type="InParanoid" id="A0A5N4AZW1"/>
<dbReference type="InterPro" id="IPR010448">
    <property type="entry name" value="Torsin"/>
</dbReference>
<dbReference type="PANTHER" id="PTHR10760">
    <property type="entry name" value="TORSIN"/>
    <property type="match status" value="1"/>
</dbReference>
<sequence length="138" mass="15946">MVYNTFCVNNDLVNVGFVYMHNGYDVIVAAHSSSLTSYTYKMPPYFLNVIKPLIDIDYTTFVGKVDYRKCIFIFMSNTGETLITDQMVKIHHSGIARKNIQLKHFEKLIIKEAFNEQGGFHHSDTIESNLIDHYVPFL</sequence>
<name>A0A5N4AZW1_PHOPY</name>
<dbReference type="GO" id="GO:0071218">
    <property type="term" value="P:cellular response to misfolded protein"/>
    <property type="evidence" value="ECO:0007669"/>
    <property type="project" value="TreeGrafter"/>
</dbReference>
<reference evidence="1 2" key="1">
    <citation type="journal article" date="2018" name="Elife">
        <title>Firefly genomes illuminate parallel origins of bioluminescence in beetles.</title>
        <authorList>
            <person name="Fallon T.R."/>
            <person name="Lower S.E."/>
            <person name="Chang C.H."/>
            <person name="Bessho-Uehara M."/>
            <person name="Martin G.J."/>
            <person name="Bewick A.J."/>
            <person name="Behringer M."/>
            <person name="Debat H.J."/>
            <person name="Wong I."/>
            <person name="Day J.C."/>
            <person name="Suvorov A."/>
            <person name="Silva C.J."/>
            <person name="Stanger-Hall K.F."/>
            <person name="Hall D.W."/>
            <person name="Schmitz R.J."/>
            <person name="Nelson D.R."/>
            <person name="Lewis S.M."/>
            <person name="Shigenobu S."/>
            <person name="Bybee S.M."/>
            <person name="Larracuente A.M."/>
            <person name="Oba Y."/>
            <person name="Weng J.K."/>
        </authorList>
    </citation>
    <scope>NUCLEOTIDE SEQUENCE [LARGE SCALE GENOMIC DNA]</scope>
    <source>
        <strain evidence="1">1611_PpyrPB1</strain>
        <tissue evidence="1">Whole body</tissue>
    </source>
</reference>